<keyword evidence="4" id="KW-1185">Reference proteome</keyword>
<name>D4AJL5_ARTBC</name>
<feature type="region of interest" description="Disordered" evidence="1">
    <location>
        <begin position="151"/>
        <end position="188"/>
    </location>
</feature>
<feature type="region of interest" description="Disordered" evidence="1">
    <location>
        <begin position="107"/>
        <end position="137"/>
    </location>
</feature>
<reference evidence="4" key="1">
    <citation type="journal article" date="2011" name="Genome Biol.">
        <title>Comparative and functional genomics provide insights into the pathogenicity of dermatophytic fungi.</title>
        <authorList>
            <person name="Burmester A."/>
            <person name="Shelest E."/>
            <person name="Gloeckner G."/>
            <person name="Heddergott C."/>
            <person name="Schindler S."/>
            <person name="Staib P."/>
            <person name="Heidel A."/>
            <person name="Felder M."/>
            <person name="Petzold A."/>
            <person name="Szafranski K."/>
            <person name="Feuermann M."/>
            <person name="Pedruzzi I."/>
            <person name="Priebe S."/>
            <person name="Groth M."/>
            <person name="Winkler R."/>
            <person name="Li W."/>
            <person name="Kniemeyer O."/>
            <person name="Schroeckh V."/>
            <person name="Hertweck C."/>
            <person name="Hube B."/>
            <person name="White T.C."/>
            <person name="Platzer M."/>
            <person name="Guthke R."/>
            <person name="Heitman J."/>
            <person name="Woestemeyer J."/>
            <person name="Zipfel P.F."/>
            <person name="Monod M."/>
            <person name="Brakhage A.A."/>
        </authorList>
    </citation>
    <scope>NUCLEOTIDE SEQUENCE [LARGE SCALE GENOMIC DNA]</scope>
    <source>
        <strain evidence="4">ATCC MYA-4681 / CBS 112371</strain>
    </source>
</reference>
<protein>
    <submittedName>
        <fullName evidence="3">Uncharacterized protein</fullName>
    </submittedName>
</protein>
<feature type="compositionally biased region" description="Basic and acidic residues" evidence="1">
    <location>
        <begin position="177"/>
        <end position="188"/>
    </location>
</feature>
<keyword evidence="2" id="KW-1133">Transmembrane helix</keyword>
<evidence type="ECO:0000256" key="2">
    <source>
        <dbReference type="SAM" id="Phobius"/>
    </source>
</evidence>
<proteinExistence type="predicted"/>
<gene>
    <name evidence="3" type="ORF">ARB_04465</name>
</gene>
<sequence>MTRQLLRGELFIRPCPKITKPAQVGTFGEKKKNGTRRQPQDKEKKQKEEQRESRESNGQRACKASLQPPFAGRRIRPSPPRSLPSFSSSNSSVFYGRSQRACMKRMIEAHSRSPSSSSPSASPSPPSPSPSSSSMHMADAMSCRRLIGAKHLLSPVQDRPPFPPKHRRRRRPRHHHLDGISKEPQKDGTRFPFLFPSSSFFFFFFLLGGVIYYMASSMKEKQRERERERERREKEEEEEKEKKHNVPVPGRAGCSTGQDKIKASSQESWRACSHRQTGDLRDLIGEAGRSKREISP</sequence>
<evidence type="ECO:0000256" key="1">
    <source>
        <dbReference type="SAM" id="MobiDB-lite"/>
    </source>
</evidence>
<evidence type="ECO:0000313" key="4">
    <source>
        <dbReference type="Proteomes" id="UP000008866"/>
    </source>
</evidence>
<keyword evidence="2" id="KW-0812">Transmembrane</keyword>
<evidence type="ECO:0000313" key="3">
    <source>
        <dbReference type="EMBL" id="EFE36938.1"/>
    </source>
</evidence>
<feature type="region of interest" description="Disordered" evidence="1">
    <location>
        <begin position="15"/>
        <end position="93"/>
    </location>
</feature>
<dbReference type="EMBL" id="ABSU01000001">
    <property type="protein sequence ID" value="EFE36938.1"/>
    <property type="molecule type" value="Genomic_DNA"/>
</dbReference>
<dbReference type="KEGG" id="abe:ARB_04465"/>
<feature type="compositionally biased region" description="Low complexity" evidence="1">
    <location>
        <begin position="83"/>
        <end position="92"/>
    </location>
</feature>
<comment type="caution">
    <text evidence="3">The sequence shown here is derived from an EMBL/GenBank/DDBJ whole genome shotgun (WGS) entry which is preliminary data.</text>
</comment>
<accession>D4AJL5</accession>
<organism evidence="3 4">
    <name type="scientific">Arthroderma benhamiae (strain ATCC MYA-4681 / CBS 112371)</name>
    <name type="common">Trichophyton mentagrophytes</name>
    <dbReference type="NCBI Taxonomy" id="663331"/>
    <lineage>
        <taxon>Eukaryota</taxon>
        <taxon>Fungi</taxon>
        <taxon>Dikarya</taxon>
        <taxon>Ascomycota</taxon>
        <taxon>Pezizomycotina</taxon>
        <taxon>Eurotiomycetes</taxon>
        <taxon>Eurotiomycetidae</taxon>
        <taxon>Onygenales</taxon>
        <taxon>Arthrodermataceae</taxon>
        <taxon>Trichophyton</taxon>
    </lineage>
</organism>
<feature type="region of interest" description="Disordered" evidence="1">
    <location>
        <begin position="218"/>
        <end position="275"/>
    </location>
</feature>
<feature type="compositionally biased region" description="Basic residues" evidence="1">
    <location>
        <begin position="164"/>
        <end position="176"/>
    </location>
</feature>
<dbReference type="AlphaFoldDB" id="D4AJL5"/>
<dbReference type="Proteomes" id="UP000008866">
    <property type="component" value="Unassembled WGS sequence"/>
</dbReference>
<feature type="compositionally biased region" description="Polar residues" evidence="1">
    <location>
        <begin position="255"/>
        <end position="268"/>
    </location>
</feature>
<dbReference type="RefSeq" id="XP_003017583.1">
    <property type="nucleotide sequence ID" value="XM_003017537.1"/>
</dbReference>
<dbReference type="HOGENOM" id="CLU_940010_0_0_1"/>
<dbReference type="GeneID" id="9522428"/>
<feature type="compositionally biased region" description="Basic and acidic residues" evidence="1">
    <location>
        <begin position="28"/>
        <end position="57"/>
    </location>
</feature>
<feature type="compositionally biased region" description="Low complexity" evidence="1">
    <location>
        <begin position="112"/>
        <end position="121"/>
    </location>
</feature>
<feature type="compositionally biased region" description="Basic and acidic residues" evidence="1">
    <location>
        <begin position="218"/>
        <end position="244"/>
    </location>
</feature>
<feature type="transmembrane region" description="Helical" evidence="2">
    <location>
        <begin position="193"/>
        <end position="215"/>
    </location>
</feature>
<keyword evidence="2" id="KW-0472">Membrane</keyword>